<comment type="subcellular location">
    <subcellularLocation>
        <location evidence="2 10">Cell membrane</location>
        <topology evidence="2 10">Multi-pass membrane protein</topology>
    </subcellularLocation>
</comment>
<reference evidence="12" key="1">
    <citation type="submission" date="2016-03" db="EMBL/GenBank/DDBJ databases">
        <authorList>
            <person name="Ploux O."/>
        </authorList>
    </citation>
    <scope>NUCLEOTIDE SEQUENCE</scope>
    <source>
        <strain evidence="12">UC1</strain>
    </source>
</reference>
<dbReference type="InterPro" id="IPR035906">
    <property type="entry name" value="MetI-like_sf"/>
</dbReference>
<dbReference type="PROSITE" id="PS50928">
    <property type="entry name" value="ABC_TM1"/>
    <property type="match status" value="1"/>
</dbReference>
<evidence type="ECO:0000256" key="6">
    <source>
        <dbReference type="ARBA" id="ARBA00022592"/>
    </source>
</evidence>
<comment type="function">
    <text evidence="1">Part of the binding-protein-dependent transport system for phosphate; probably responsible for the translocation of the substrate across the membrane.</text>
</comment>
<evidence type="ECO:0000256" key="9">
    <source>
        <dbReference type="ARBA" id="ARBA00023136"/>
    </source>
</evidence>
<dbReference type="PANTHER" id="PTHR42922">
    <property type="entry name" value="PHOSPHATE TRANSPORT SYSTEM PERMEASE PROTEIN PSTA"/>
    <property type="match status" value="1"/>
</dbReference>
<name>A0A1Y5NXL4_9MICO</name>
<feature type="transmembrane region" description="Helical" evidence="10">
    <location>
        <begin position="139"/>
        <end position="170"/>
    </location>
</feature>
<feature type="transmembrane region" description="Helical" evidence="10">
    <location>
        <begin position="182"/>
        <end position="209"/>
    </location>
</feature>
<protein>
    <recommendedName>
        <fullName evidence="10">Phosphate transport system permease protein PstA</fullName>
    </recommendedName>
</protein>
<evidence type="ECO:0000256" key="7">
    <source>
        <dbReference type="ARBA" id="ARBA00022692"/>
    </source>
</evidence>
<sequence>MTTLAPSPTPVRAASAHTSLTSGRLPRWAPWALLVLALAVSAAVFLLVSAAAGTEFPLTGWLVVGAVLYLVLIYVLSRIVEGARRAFDRFVTGVVSCAFAIAMVPLVSVAVTVVGRGVARFDGVFFSSSMRGILGEGGGALHAIMGTLLITGAAALISIPIGLMTAIYLIEYGQNTRLGRAITFLVDVMTGIPSIVAGLFAYAVFALIFGPGVRMGIAGAIALAVLMIPVVVRSSEEMLRLVPNELREAAYALGVPKWLTIVKVVLPTSIAGITTGIMLAIARVIGETAPLLITAGFTDSMNYDLTDDRMQTLPVYIYSQYAYQGIPPEAYVDRAWAAALTLILIVMALNLVARIVAKVFAPKTGR</sequence>
<dbReference type="InterPro" id="IPR005672">
    <property type="entry name" value="Phosphate_PstA"/>
</dbReference>
<dbReference type="PANTHER" id="PTHR42922:SF1">
    <property type="entry name" value="PHOSPHATE TRANSPORT SYSTEM PERMEASE PROTEIN PSTA"/>
    <property type="match status" value="1"/>
</dbReference>
<evidence type="ECO:0000256" key="5">
    <source>
        <dbReference type="ARBA" id="ARBA00022475"/>
    </source>
</evidence>
<keyword evidence="4" id="KW-0813">Transport</keyword>
<feature type="domain" description="ABC transmembrane type-1" evidence="11">
    <location>
        <begin position="144"/>
        <end position="353"/>
    </location>
</feature>
<gene>
    <name evidence="12" type="ORF">MIPYR_10040</name>
</gene>
<evidence type="ECO:0000313" key="12">
    <source>
        <dbReference type="EMBL" id="SBS69859.1"/>
    </source>
</evidence>
<keyword evidence="9 10" id="KW-0472">Membrane</keyword>
<evidence type="ECO:0000256" key="8">
    <source>
        <dbReference type="ARBA" id="ARBA00022989"/>
    </source>
</evidence>
<dbReference type="EMBL" id="FLQR01000001">
    <property type="protein sequence ID" value="SBS69859.1"/>
    <property type="molecule type" value="Genomic_DNA"/>
</dbReference>
<dbReference type="RefSeq" id="WP_295572174.1">
    <property type="nucleotide sequence ID" value="NZ_FLQR01000001.1"/>
</dbReference>
<dbReference type="GO" id="GO:0005315">
    <property type="term" value="F:phosphate transmembrane transporter activity"/>
    <property type="evidence" value="ECO:0007669"/>
    <property type="project" value="InterPro"/>
</dbReference>
<dbReference type="GO" id="GO:0005886">
    <property type="term" value="C:plasma membrane"/>
    <property type="evidence" value="ECO:0007669"/>
    <property type="project" value="UniProtKB-SubCell"/>
</dbReference>
<dbReference type="SUPFAM" id="SSF161098">
    <property type="entry name" value="MetI-like"/>
    <property type="match status" value="1"/>
</dbReference>
<keyword evidence="7 10" id="KW-0812">Transmembrane</keyword>
<dbReference type="InterPro" id="IPR000515">
    <property type="entry name" value="MetI-like"/>
</dbReference>
<organism evidence="12">
    <name type="scientific">uncultured Microbacterium sp</name>
    <dbReference type="NCBI Taxonomy" id="191216"/>
    <lineage>
        <taxon>Bacteria</taxon>
        <taxon>Bacillati</taxon>
        <taxon>Actinomycetota</taxon>
        <taxon>Actinomycetes</taxon>
        <taxon>Micrococcales</taxon>
        <taxon>Microbacteriaceae</taxon>
        <taxon>Microbacterium</taxon>
        <taxon>environmental samples</taxon>
    </lineage>
</organism>
<dbReference type="CDD" id="cd06261">
    <property type="entry name" value="TM_PBP2"/>
    <property type="match status" value="1"/>
</dbReference>
<dbReference type="GO" id="GO:0035435">
    <property type="term" value="P:phosphate ion transmembrane transport"/>
    <property type="evidence" value="ECO:0007669"/>
    <property type="project" value="InterPro"/>
</dbReference>
<dbReference type="AlphaFoldDB" id="A0A1Y5NXL4"/>
<keyword evidence="5 10" id="KW-1003">Cell membrane</keyword>
<dbReference type="NCBIfam" id="TIGR00974">
    <property type="entry name" value="3a0107s02c"/>
    <property type="match status" value="1"/>
</dbReference>
<evidence type="ECO:0000256" key="4">
    <source>
        <dbReference type="ARBA" id="ARBA00022448"/>
    </source>
</evidence>
<feature type="transmembrane region" description="Helical" evidence="10">
    <location>
        <begin position="58"/>
        <end position="77"/>
    </location>
</feature>
<accession>A0A1Y5NXL4</accession>
<keyword evidence="6" id="KW-0592">Phosphate transport</keyword>
<feature type="transmembrane region" description="Helical" evidence="10">
    <location>
        <begin position="335"/>
        <end position="357"/>
    </location>
</feature>
<evidence type="ECO:0000256" key="1">
    <source>
        <dbReference type="ARBA" id="ARBA00003510"/>
    </source>
</evidence>
<evidence type="ECO:0000256" key="3">
    <source>
        <dbReference type="ARBA" id="ARBA00007069"/>
    </source>
</evidence>
<dbReference type="InterPro" id="IPR051408">
    <property type="entry name" value="Phosphate_transprt_permease"/>
</dbReference>
<evidence type="ECO:0000259" key="11">
    <source>
        <dbReference type="PROSITE" id="PS50928"/>
    </source>
</evidence>
<proteinExistence type="inferred from homology"/>
<feature type="transmembrane region" description="Helical" evidence="10">
    <location>
        <begin position="89"/>
        <end position="119"/>
    </location>
</feature>
<feature type="transmembrane region" description="Helical" evidence="10">
    <location>
        <begin position="31"/>
        <end position="52"/>
    </location>
</feature>
<dbReference type="Gene3D" id="1.10.3720.10">
    <property type="entry name" value="MetI-like"/>
    <property type="match status" value="1"/>
</dbReference>
<comment type="similarity">
    <text evidence="3 10">Belongs to the binding-protein-dependent transport system permease family. CysTW subfamily.</text>
</comment>
<feature type="transmembrane region" description="Helical" evidence="10">
    <location>
        <begin position="264"/>
        <end position="285"/>
    </location>
</feature>
<feature type="transmembrane region" description="Helical" evidence="10">
    <location>
        <begin position="215"/>
        <end position="232"/>
    </location>
</feature>
<evidence type="ECO:0000256" key="10">
    <source>
        <dbReference type="RuleBase" id="RU363043"/>
    </source>
</evidence>
<evidence type="ECO:0000256" key="2">
    <source>
        <dbReference type="ARBA" id="ARBA00004651"/>
    </source>
</evidence>
<keyword evidence="8 10" id="KW-1133">Transmembrane helix</keyword>
<dbReference type="Pfam" id="PF00528">
    <property type="entry name" value="BPD_transp_1"/>
    <property type="match status" value="1"/>
</dbReference>